<keyword evidence="3" id="KW-1185">Reference proteome</keyword>
<reference evidence="2 3" key="1">
    <citation type="submission" date="2019-05" db="EMBL/GenBank/DDBJ databases">
        <title>Draft Genome Sequences of Six Type Strains of the Genus Massilia.</title>
        <authorList>
            <person name="Miess H."/>
            <person name="Frediansyhah A."/>
            <person name="Gross H."/>
        </authorList>
    </citation>
    <scope>NUCLEOTIDE SEQUENCE [LARGE SCALE GENOMIC DNA]</scope>
    <source>
        <strain evidence="2 3">DSMZ 26121</strain>
    </source>
</reference>
<proteinExistence type="predicted"/>
<dbReference type="AlphaFoldDB" id="A0A4P8HPT0"/>
<gene>
    <name evidence="2" type="ORF">FCL38_08480</name>
    <name evidence="1" type="ORF">FHS02_002093</name>
</gene>
<name>A0A4P8HPT0_9BURK</name>
<dbReference type="Proteomes" id="UP000584325">
    <property type="component" value="Unassembled WGS sequence"/>
</dbReference>
<dbReference type="RefSeq" id="WP_137313344.1">
    <property type="nucleotide sequence ID" value="NZ_CP040017.1"/>
</dbReference>
<evidence type="ECO:0000313" key="3">
    <source>
        <dbReference type="Proteomes" id="UP000298763"/>
    </source>
</evidence>
<organism evidence="1 4">
    <name type="scientific">Pseudoduganella umbonata</name>
    <dbReference type="NCBI Taxonomy" id="864828"/>
    <lineage>
        <taxon>Bacteria</taxon>
        <taxon>Pseudomonadati</taxon>
        <taxon>Pseudomonadota</taxon>
        <taxon>Betaproteobacteria</taxon>
        <taxon>Burkholderiales</taxon>
        <taxon>Oxalobacteraceae</taxon>
        <taxon>Telluria group</taxon>
        <taxon>Pseudoduganella</taxon>
    </lineage>
</organism>
<accession>A0A4P8HPT0</accession>
<sequence length="139" mass="14965">MMRPHALLTVSELLEGGDARKAADLNANVPEATDNAQVQYSGFDALLMPCSTILLNGYTRNLADPMLSRGAGSTSLLCSTMADQPGLSLSNRCRWQLLEAGRATMIVVALPSEKYAVKVYFDEQKKLASDVAYSPSHGN</sequence>
<evidence type="ECO:0000313" key="2">
    <source>
        <dbReference type="EMBL" id="QCP10460.1"/>
    </source>
</evidence>
<reference evidence="1 4" key="2">
    <citation type="submission" date="2020-08" db="EMBL/GenBank/DDBJ databases">
        <title>Genomic Encyclopedia of Type Strains, Phase III (KMG-III): the genomes of soil and plant-associated and newly described type strains.</title>
        <authorList>
            <person name="Whitman W."/>
        </authorList>
    </citation>
    <scope>NUCLEOTIDE SEQUENCE [LARGE SCALE GENOMIC DNA]</scope>
    <source>
        <strain evidence="1 4">CECT 7753</strain>
    </source>
</reference>
<dbReference type="EMBL" id="CP040017">
    <property type="protein sequence ID" value="QCP10460.1"/>
    <property type="molecule type" value="Genomic_DNA"/>
</dbReference>
<protein>
    <submittedName>
        <fullName evidence="1">Uncharacterized protein</fullName>
    </submittedName>
</protein>
<dbReference type="EMBL" id="JACHXS010000003">
    <property type="protein sequence ID" value="MBB3221286.1"/>
    <property type="molecule type" value="Genomic_DNA"/>
</dbReference>
<evidence type="ECO:0000313" key="4">
    <source>
        <dbReference type="Proteomes" id="UP000584325"/>
    </source>
</evidence>
<dbReference type="Proteomes" id="UP000298763">
    <property type="component" value="Chromosome"/>
</dbReference>
<evidence type="ECO:0000313" key="1">
    <source>
        <dbReference type="EMBL" id="MBB3221286.1"/>
    </source>
</evidence>